<dbReference type="Gene3D" id="2.70.70.10">
    <property type="entry name" value="Glucose Permease (Domain IIA)"/>
    <property type="match status" value="1"/>
</dbReference>
<dbReference type="Proteomes" id="UP000198636">
    <property type="component" value="Unassembled WGS sequence"/>
</dbReference>
<dbReference type="PROSITE" id="PS00371">
    <property type="entry name" value="PTS_EIIA_TYPE_1_HIS"/>
    <property type="match status" value="1"/>
</dbReference>
<keyword evidence="9" id="KW-1185">Reference proteome</keyword>
<keyword evidence="2" id="KW-0813">Transport</keyword>
<proteinExistence type="predicted"/>
<evidence type="ECO:0000313" key="9">
    <source>
        <dbReference type="Proteomes" id="UP000198636"/>
    </source>
</evidence>
<dbReference type="AlphaFoldDB" id="A0A1G5IM45"/>
<keyword evidence="3" id="KW-0762">Sugar transport</keyword>
<name>A0A1G5IM45_9FIRM</name>
<reference evidence="8 9" key="1">
    <citation type="submission" date="2016-10" db="EMBL/GenBank/DDBJ databases">
        <authorList>
            <person name="de Groot N.N."/>
        </authorList>
    </citation>
    <scope>NUCLEOTIDE SEQUENCE [LARGE SCALE GENOMIC DNA]</scope>
    <source>
        <strain evidence="8 9">DSM 18978</strain>
    </source>
</reference>
<dbReference type="InterPro" id="IPR001127">
    <property type="entry name" value="PTS_EIIA_1_perm"/>
</dbReference>
<dbReference type="EMBL" id="FMUS01000015">
    <property type="protein sequence ID" value="SCY77142.1"/>
    <property type="molecule type" value="Genomic_DNA"/>
</dbReference>
<dbReference type="SUPFAM" id="SSF51261">
    <property type="entry name" value="Duplicated hybrid motif"/>
    <property type="match status" value="1"/>
</dbReference>
<keyword evidence="6" id="KW-0418">Kinase</keyword>
<dbReference type="GO" id="GO:0009401">
    <property type="term" value="P:phosphoenolpyruvate-dependent sugar phosphotransferase system"/>
    <property type="evidence" value="ECO:0007669"/>
    <property type="project" value="UniProtKB-KW"/>
</dbReference>
<dbReference type="NCBIfam" id="TIGR00830">
    <property type="entry name" value="PTBA"/>
    <property type="match status" value="1"/>
</dbReference>
<protein>
    <submittedName>
        <fullName evidence="8">PTS system IIA component, Glc family</fullName>
    </submittedName>
</protein>
<evidence type="ECO:0000256" key="1">
    <source>
        <dbReference type="ARBA" id="ARBA00004496"/>
    </source>
</evidence>
<evidence type="ECO:0000256" key="3">
    <source>
        <dbReference type="ARBA" id="ARBA00022597"/>
    </source>
</evidence>
<comment type="subcellular location">
    <subcellularLocation>
        <location evidence="1">Cytoplasm</location>
    </subcellularLocation>
</comment>
<evidence type="ECO:0000256" key="5">
    <source>
        <dbReference type="ARBA" id="ARBA00022683"/>
    </source>
</evidence>
<evidence type="ECO:0000256" key="6">
    <source>
        <dbReference type="ARBA" id="ARBA00022777"/>
    </source>
</evidence>
<evidence type="ECO:0000313" key="8">
    <source>
        <dbReference type="EMBL" id="SCY77142.1"/>
    </source>
</evidence>
<accession>A0A1G5IM45</accession>
<organism evidence="8 9">
    <name type="scientific">Alkaliphilus peptidifermentans DSM 18978</name>
    <dbReference type="NCBI Taxonomy" id="1120976"/>
    <lineage>
        <taxon>Bacteria</taxon>
        <taxon>Bacillati</taxon>
        <taxon>Bacillota</taxon>
        <taxon>Clostridia</taxon>
        <taxon>Peptostreptococcales</taxon>
        <taxon>Natronincolaceae</taxon>
        <taxon>Alkaliphilus</taxon>
    </lineage>
</organism>
<dbReference type="GO" id="GO:0005737">
    <property type="term" value="C:cytoplasm"/>
    <property type="evidence" value="ECO:0007669"/>
    <property type="project" value="UniProtKB-SubCell"/>
</dbReference>
<dbReference type="PANTHER" id="PTHR45008:SF1">
    <property type="entry name" value="PTS SYSTEM GLUCOSE-SPECIFIC EIIA COMPONENT"/>
    <property type="match status" value="1"/>
</dbReference>
<keyword evidence="4" id="KW-0808">Transferase</keyword>
<sequence>MLSIFKKKTDEKPVKIFAPLRGEVIPIEQVPDPVFSQKLLGDGVAIEPTEGVIYSPVNGEIICFFETKHAIGIKSDNGVEILIHVGLDTVELKGNGFTGHIKNGDLVKMGQKLLEFDMELIGSRVKSLISPVVITNSEEKQYNIKKNLGTVESLDSVIMEVE</sequence>
<keyword evidence="5" id="KW-0598">Phosphotransferase system</keyword>
<evidence type="ECO:0000256" key="4">
    <source>
        <dbReference type="ARBA" id="ARBA00022679"/>
    </source>
</evidence>
<dbReference type="PROSITE" id="PS51093">
    <property type="entry name" value="PTS_EIIA_TYPE_1"/>
    <property type="match status" value="1"/>
</dbReference>
<dbReference type="STRING" id="1120976.SAMN03080606_02454"/>
<dbReference type="PANTHER" id="PTHR45008">
    <property type="entry name" value="PTS SYSTEM GLUCOSE-SPECIFIC EIIA COMPONENT"/>
    <property type="match status" value="1"/>
</dbReference>
<dbReference type="GO" id="GO:0016301">
    <property type="term" value="F:kinase activity"/>
    <property type="evidence" value="ECO:0007669"/>
    <property type="project" value="UniProtKB-KW"/>
</dbReference>
<evidence type="ECO:0000256" key="2">
    <source>
        <dbReference type="ARBA" id="ARBA00022448"/>
    </source>
</evidence>
<evidence type="ECO:0000259" key="7">
    <source>
        <dbReference type="PROSITE" id="PS51093"/>
    </source>
</evidence>
<dbReference type="OrthoDB" id="92465at2"/>
<gene>
    <name evidence="8" type="ORF">SAMN03080606_02454</name>
</gene>
<dbReference type="FunFam" id="2.70.70.10:FF:000001">
    <property type="entry name" value="PTS system glucose-specific IIA component"/>
    <property type="match status" value="1"/>
</dbReference>
<dbReference type="InterPro" id="IPR011055">
    <property type="entry name" value="Dup_hybrid_motif"/>
</dbReference>
<feature type="domain" description="PTS EIIA type-1" evidence="7">
    <location>
        <begin position="32"/>
        <end position="136"/>
    </location>
</feature>
<dbReference type="Pfam" id="PF00358">
    <property type="entry name" value="PTS_EIIA_1"/>
    <property type="match status" value="1"/>
</dbReference>
<dbReference type="InterPro" id="IPR050890">
    <property type="entry name" value="PTS_EIIA_component"/>
</dbReference>